<keyword evidence="4 9" id="KW-0436">Ligase</keyword>
<comment type="similarity">
    <text evidence="9">Belongs to the CobB/CbiA family.</text>
</comment>
<dbReference type="GO" id="GO:0042242">
    <property type="term" value="F:cobyrinic acid a,c-diamide synthase activity"/>
    <property type="evidence" value="ECO:0007669"/>
    <property type="project" value="InterPro"/>
</dbReference>
<reference evidence="12 13" key="1">
    <citation type="submission" date="2016-12" db="EMBL/GenBank/DDBJ databases">
        <authorList>
            <person name="Song W.-J."/>
            <person name="Kurnit D.M."/>
        </authorList>
    </citation>
    <scope>NUCLEOTIDE SEQUENCE [LARGE SCALE GENOMIC DNA]</scope>
    <source>
        <strain evidence="12 13">CGMCC 1.10808</strain>
    </source>
</reference>
<dbReference type="OrthoDB" id="9764035at2"/>
<name>A0A1M7SEP7_9RHOB</name>
<comment type="pathway">
    <text evidence="9">Cofactor biosynthesis; adenosylcobalamin biosynthesis; cob(II)yrinate a,c-diamide from precorrin-2 (aerobic route): step 9/10.</text>
</comment>
<keyword evidence="7 9" id="KW-0460">Magnesium</keyword>
<evidence type="ECO:0000259" key="10">
    <source>
        <dbReference type="Pfam" id="PF01656"/>
    </source>
</evidence>
<dbReference type="HAMAP" id="MF_00027">
    <property type="entry name" value="CobB_CbiA"/>
    <property type="match status" value="1"/>
</dbReference>
<dbReference type="Proteomes" id="UP000184066">
    <property type="component" value="Unassembled WGS sequence"/>
</dbReference>
<dbReference type="NCBIfam" id="NF002204">
    <property type="entry name" value="PRK01077.1"/>
    <property type="match status" value="1"/>
</dbReference>
<dbReference type="InterPro" id="IPR002586">
    <property type="entry name" value="CobQ/CobB/MinD/ParA_Nub-bd_dom"/>
</dbReference>
<evidence type="ECO:0000259" key="11">
    <source>
        <dbReference type="Pfam" id="PF07685"/>
    </source>
</evidence>
<accession>A0A1M7SEP7</accession>
<keyword evidence="3 9" id="KW-0169">Cobalamin biosynthesis</keyword>
<comment type="miscellaneous">
    <text evidence="9">The a and c carboxylates of hydrogenobyrinate are activated for nucleophilic attack via formation of a phosphorylated intermediate by ATP. CobB catalyzes first the amidation of the c-carboxylate, and then that of the a-carboxylate.</text>
</comment>
<dbReference type="InterPro" id="IPR029062">
    <property type="entry name" value="Class_I_gatase-like"/>
</dbReference>
<dbReference type="PANTHER" id="PTHR43873">
    <property type="entry name" value="COBYRINATE A,C-DIAMIDE SYNTHASE"/>
    <property type="match status" value="1"/>
</dbReference>
<dbReference type="NCBIfam" id="TIGR00379">
    <property type="entry name" value="cobB"/>
    <property type="match status" value="1"/>
</dbReference>
<proteinExistence type="inferred from homology"/>
<evidence type="ECO:0000313" key="12">
    <source>
        <dbReference type="EMBL" id="SHN56958.1"/>
    </source>
</evidence>
<dbReference type="AlphaFoldDB" id="A0A1M7SEP7"/>
<comment type="cofactor">
    <cofactor evidence="1 9">
        <name>Mg(2+)</name>
        <dbReference type="ChEBI" id="CHEBI:18420"/>
    </cofactor>
</comment>
<dbReference type="STRING" id="1189325.SAMN04488119_103195"/>
<protein>
    <recommendedName>
        <fullName evidence="9">Hydrogenobyrinate a,c-diamide synthase</fullName>
        <ecNumber evidence="9">6.3.5.9</ecNumber>
    </recommendedName>
    <alternativeName>
        <fullName evidence="9">Hydrogenobyrinic acid a,c-diamide synthase</fullName>
    </alternativeName>
</protein>
<keyword evidence="8 9" id="KW-0315">Glutamine amidotransferase</keyword>
<feature type="site" description="Increases nucleophilicity of active site Cys" evidence="9">
    <location>
        <position position="426"/>
    </location>
</feature>
<keyword evidence="13" id="KW-1185">Reference proteome</keyword>
<organism evidence="12 13">
    <name type="scientific">Oceanicella actignis</name>
    <dbReference type="NCBI Taxonomy" id="1189325"/>
    <lineage>
        <taxon>Bacteria</taxon>
        <taxon>Pseudomonadati</taxon>
        <taxon>Pseudomonadota</taxon>
        <taxon>Alphaproteobacteria</taxon>
        <taxon>Rhodobacterales</taxon>
        <taxon>Paracoccaceae</taxon>
        <taxon>Oceanicella</taxon>
    </lineage>
</organism>
<dbReference type="Gene3D" id="3.40.50.300">
    <property type="entry name" value="P-loop containing nucleotide triphosphate hydrolases"/>
    <property type="match status" value="1"/>
</dbReference>
<comment type="domain">
    <text evidence="9">Comprises of two domains. The C-terminal domain contains the binding site for glutamine and catalyzes the hydrolysis of this substrate to glutamate and ammonia. The N-terminal domain is anticipated to bind ATP and hydrogenobyrinate and catalyzes the ultimate synthesis of the diamide product. The ammonia produced via the glutaminase domain is probably translocated to the adjacent domain via a molecular tunnel, where it reacts with an activated intermediate.</text>
</comment>
<feature type="domain" description="CobB/CobQ-like glutamine amidotransferase" evidence="11">
    <location>
        <begin position="244"/>
        <end position="428"/>
    </location>
</feature>
<dbReference type="Gene3D" id="3.40.50.880">
    <property type="match status" value="1"/>
</dbReference>
<comment type="function">
    <text evidence="9">Catalyzes the ATP-dependent amidation of the two carboxylate groups at positions a and c of hydrogenobyrinate, using either L-glutamine or ammonia as the nitrogen source.</text>
</comment>
<keyword evidence="5 9" id="KW-0547">Nucleotide-binding</keyword>
<dbReference type="PROSITE" id="PS51274">
    <property type="entry name" value="GATASE_COBBQ"/>
    <property type="match status" value="1"/>
</dbReference>
<evidence type="ECO:0000256" key="7">
    <source>
        <dbReference type="ARBA" id="ARBA00022842"/>
    </source>
</evidence>
<evidence type="ECO:0000313" key="13">
    <source>
        <dbReference type="Proteomes" id="UP000184066"/>
    </source>
</evidence>
<evidence type="ECO:0000256" key="6">
    <source>
        <dbReference type="ARBA" id="ARBA00022840"/>
    </source>
</evidence>
<evidence type="ECO:0000256" key="9">
    <source>
        <dbReference type="HAMAP-Rule" id="MF_00027"/>
    </source>
</evidence>
<dbReference type="SUPFAM" id="SSF52540">
    <property type="entry name" value="P-loop containing nucleoside triphosphate hydrolases"/>
    <property type="match status" value="1"/>
</dbReference>
<comment type="similarity">
    <text evidence="2">Belongs to the CobB/CobQ family. CobQ subfamily.</text>
</comment>
<feature type="active site" description="Nucleophile" evidence="9">
    <location>
        <position position="327"/>
    </location>
</feature>
<dbReference type="UniPathway" id="UPA00148">
    <property type="reaction ID" value="UER00220"/>
</dbReference>
<dbReference type="SUPFAM" id="SSF52317">
    <property type="entry name" value="Class I glutamine amidotransferase-like"/>
    <property type="match status" value="1"/>
</dbReference>
<dbReference type="InterPro" id="IPR027417">
    <property type="entry name" value="P-loop_NTPase"/>
</dbReference>
<dbReference type="GO" id="GO:0043802">
    <property type="term" value="F:hydrogenobyrinic acid a,c-diamide synthase (glutamine-hydrolysing) activity"/>
    <property type="evidence" value="ECO:0007669"/>
    <property type="project" value="UniProtKB-UniRule"/>
</dbReference>
<dbReference type="PANTHER" id="PTHR43873:SF1">
    <property type="entry name" value="COBYRINATE A,C-DIAMIDE SYNTHASE"/>
    <property type="match status" value="1"/>
</dbReference>
<evidence type="ECO:0000256" key="3">
    <source>
        <dbReference type="ARBA" id="ARBA00022573"/>
    </source>
</evidence>
<dbReference type="InterPro" id="IPR004484">
    <property type="entry name" value="CbiA/CobB_synth"/>
</dbReference>
<gene>
    <name evidence="9" type="primary">cobB</name>
    <name evidence="12" type="ORF">SAMN05216200_102313</name>
</gene>
<evidence type="ECO:0000256" key="2">
    <source>
        <dbReference type="ARBA" id="ARBA00006205"/>
    </source>
</evidence>
<comment type="catalytic activity">
    <reaction evidence="9">
        <text>hydrogenobyrinate + 2 L-glutamine + 2 ATP + 2 H2O = hydrogenobyrinate a,c-diamide + 2 L-glutamate + 2 ADP + 2 phosphate + 2 H(+)</text>
        <dbReference type="Rhea" id="RHEA:12544"/>
        <dbReference type="ChEBI" id="CHEBI:15377"/>
        <dbReference type="ChEBI" id="CHEBI:15378"/>
        <dbReference type="ChEBI" id="CHEBI:29985"/>
        <dbReference type="ChEBI" id="CHEBI:30616"/>
        <dbReference type="ChEBI" id="CHEBI:43474"/>
        <dbReference type="ChEBI" id="CHEBI:58359"/>
        <dbReference type="ChEBI" id="CHEBI:77873"/>
        <dbReference type="ChEBI" id="CHEBI:77874"/>
        <dbReference type="ChEBI" id="CHEBI:456216"/>
        <dbReference type="EC" id="6.3.5.9"/>
    </reaction>
</comment>
<dbReference type="GO" id="GO:0005524">
    <property type="term" value="F:ATP binding"/>
    <property type="evidence" value="ECO:0007669"/>
    <property type="project" value="UniProtKB-UniRule"/>
</dbReference>
<dbReference type="EMBL" id="FRDL01000002">
    <property type="protein sequence ID" value="SHN56958.1"/>
    <property type="molecule type" value="Genomic_DNA"/>
</dbReference>
<dbReference type="Pfam" id="PF07685">
    <property type="entry name" value="GATase_3"/>
    <property type="match status" value="1"/>
</dbReference>
<keyword evidence="6 9" id="KW-0067">ATP-binding</keyword>
<feature type="domain" description="CobQ/CobB/MinD/ParA nucleotide binding" evidence="10">
    <location>
        <begin position="9"/>
        <end position="191"/>
    </location>
</feature>
<dbReference type="RefSeq" id="WP_072746378.1">
    <property type="nucleotide sequence ID" value="NZ_FOHL01000003.1"/>
</dbReference>
<dbReference type="EC" id="6.3.5.9" evidence="9"/>
<evidence type="ECO:0000256" key="8">
    <source>
        <dbReference type="ARBA" id="ARBA00022962"/>
    </source>
</evidence>
<dbReference type="GO" id="GO:0009236">
    <property type="term" value="P:cobalamin biosynthetic process"/>
    <property type="evidence" value="ECO:0007669"/>
    <property type="project" value="UniProtKB-UniRule"/>
</dbReference>
<evidence type="ECO:0000256" key="4">
    <source>
        <dbReference type="ARBA" id="ARBA00022598"/>
    </source>
</evidence>
<sequence length="434" mass="44434">MTATRAFLISAPSSGSGKTVLTLGLLRALRRAGVDVASGKCGPDYIDPAFHEAATGRPCATLDAWAEPPAALRARARATGAELLVVEGAMGLFDGAEAPGAGGTGAAADVARALGAPVVLVLDAARMAQTAGALVAGLARHRPGVEVAGVILNRVAGARHERMLAGAIAPVAPVLGAIARDARLQTPSRHLGLVQAAERADLEAFVEAAADLVAQGCDLAALRALARPVAAGAAPARLAPLGARIAVARDVAFAFAYEHMLRDWRAQGAQVMPFSPLADEPPAADADAVFLPGGYPELHADRLAAASRFAAGMRAAAERGALIYGECGGYMTLGRGLECADGARREMLGLLPLETSFARRRRTLGYRRLTPRAGAPWQGPLAAHEHRQATTLRAEGAPLFDAADAAGRELGAMGLRAGRVCGSFAHVIAPLAAV</sequence>
<dbReference type="InterPro" id="IPR011698">
    <property type="entry name" value="GATase_3"/>
</dbReference>
<evidence type="ECO:0000256" key="5">
    <source>
        <dbReference type="ARBA" id="ARBA00022741"/>
    </source>
</evidence>
<dbReference type="Pfam" id="PF01656">
    <property type="entry name" value="CbiA"/>
    <property type="match status" value="1"/>
</dbReference>
<evidence type="ECO:0000256" key="1">
    <source>
        <dbReference type="ARBA" id="ARBA00001946"/>
    </source>
</evidence>